<evidence type="ECO:0000313" key="6">
    <source>
        <dbReference type="EMBL" id="KAK3944788.1"/>
    </source>
</evidence>
<reference evidence="7" key="1">
    <citation type="journal article" date="2023" name="Mol. Phylogenet. Evol.">
        <title>Genome-scale phylogeny and comparative genomics of the fungal order Sordariales.</title>
        <authorList>
            <person name="Hensen N."/>
            <person name="Bonometti L."/>
            <person name="Westerberg I."/>
            <person name="Brannstrom I.O."/>
            <person name="Guillou S."/>
            <person name="Cros-Aarteil S."/>
            <person name="Calhoun S."/>
            <person name="Haridas S."/>
            <person name="Kuo A."/>
            <person name="Mondo S."/>
            <person name="Pangilinan J."/>
            <person name="Riley R."/>
            <person name="LaButti K."/>
            <person name="Andreopoulos B."/>
            <person name="Lipzen A."/>
            <person name="Chen C."/>
            <person name="Yan M."/>
            <person name="Daum C."/>
            <person name="Ng V."/>
            <person name="Clum A."/>
            <person name="Steindorff A."/>
            <person name="Ohm R.A."/>
            <person name="Martin F."/>
            <person name="Silar P."/>
            <person name="Natvig D.O."/>
            <person name="Lalanne C."/>
            <person name="Gautier V."/>
            <person name="Ament-Velasquez S.L."/>
            <person name="Kruys A."/>
            <person name="Hutchinson M.I."/>
            <person name="Powell A.J."/>
            <person name="Barry K."/>
            <person name="Miller A.N."/>
            <person name="Grigoriev I.V."/>
            <person name="Debuchy R."/>
            <person name="Gladieux P."/>
            <person name="Hiltunen Thoren M."/>
            <person name="Johannesson H."/>
        </authorList>
    </citation>
    <scope>NUCLEOTIDE SEQUENCE [LARGE SCALE GENOMIC DNA]</scope>
    <source>
        <strain evidence="7">CBS 340.73</strain>
    </source>
</reference>
<feature type="compositionally biased region" description="Basic residues" evidence="4">
    <location>
        <begin position="362"/>
        <end position="371"/>
    </location>
</feature>
<comment type="caution">
    <text evidence="6">The sequence shown here is derived from an EMBL/GenBank/DDBJ whole genome shotgun (WGS) entry which is preliminary data.</text>
</comment>
<feature type="non-terminal residue" evidence="6">
    <location>
        <position position="397"/>
    </location>
</feature>
<evidence type="ECO:0000256" key="1">
    <source>
        <dbReference type="ARBA" id="ARBA00022723"/>
    </source>
</evidence>
<dbReference type="Proteomes" id="UP001303473">
    <property type="component" value="Unassembled WGS sequence"/>
</dbReference>
<keyword evidence="2" id="KW-0863">Zinc-finger</keyword>
<proteinExistence type="predicted"/>
<keyword evidence="1" id="KW-0479">Metal-binding</keyword>
<dbReference type="InterPro" id="IPR025829">
    <property type="entry name" value="Zn_knuckle_CX2CX3GHX4C"/>
</dbReference>
<dbReference type="GO" id="GO:0008270">
    <property type="term" value="F:zinc ion binding"/>
    <property type="evidence" value="ECO:0007669"/>
    <property type="project" value="UniProtKB-KW"/>
</dbReference>
<name>A0AAN6NH91_9PEZI</name>
<evidence type="ECO:0000259" key="5">
    <source>
        <dbReference type="Pfam" id="PF13696"/>
    </source>
</evidence>
<dbReference type="Pfam" id="PF13696">
    <property type="entry name" value="zf-CCHC_2"/>
    <property type="match status" value="1"/>
</dbReference>
<feature type="region of interest" description="Disordered" evidence="4">
    <location>
        <begin position="207"/>
        <end position="235"/>
    </location>
</feature>
<keyword evidence="3" id="KW-0862">Zinc</keyword>
<evidence type="ECO:0000256" key="4">
    <source>
        <dbReference type="SAM" id="MobiDB-lite"/>
    </source>
</evidence>
<feature type="region of interest" description="Disordered" evidence="4">
    <location>
        <begin position="361"/>
        <end position="397"/>
    </location>
</feature>
<protein>
    <recommendedName>
        <fullName evidence="5">Zinc knuckle CX2CX3GHX4C domain-containing protein</fullName>
    </recommendedName>
</protein>
<evidence type="ECO:0000313" key="7">
    <source>
        <dbReference type="Proteomes" id="UP001303473"/>
    </source>
</evidence>
<accession>A0AAN6NH91</accession>
<organism evidence="6 7">
    <name type="scientific">Diplogelasinospora grovesii</name>
    <dbReference type="NCBI Taxonomy" id="303347"/>
    <lineage>
        <taxon>Eukaryota</taxon>
        <taxon>Fungi</taxon>
        <taxon>Dikarya</taxon>
        <taxon>Ascomycota</taxon>
        <taxon>Pezizomycotina</taxon>
        <taxon>Sordariomycetes</taxon>
        <taxon>Sordariomycetidae</taxon>
        <taxon>Sordariales</taxon>
        <taxon>Diplogelasinosporaceae</taxon>
        <taxon>Diplogelasinospora</taxon>
    </lineage>
</organism>
<dbReference type="AlphaFoldDB" id="A0AAN6NH91"/>
<dbReference type="EMBL" id="MU853757">
    <property type="protein sequence ID" value="KAK3944788.1"/>
    <property type="molecule type" value="Genomic_DNA"/>
</dbReference>
<feature type="domain" description="Zinc knuckle CX2CX3GHX4C" evidence="5">
    <location>
        <begin position="282"/>
        <end position="301"/>
    </location>
</feature>
<evidence type="ECO:0000256" key="3">
    <source>
        <dbReference type="ARBA" id="ARBA00022833"/>
    </source>
</evidence>
<sequence length="397" mass="45980">MDHTDRLRQNLELLGLEHLRDISLMQLLDRIDKNFPSEISEKRLLHIFVAWLNERLLVIDTSDEGAFSQEIKSWCYFLRMCSYDDDAVGDSFKDWQSEQLVIEPASSRRLYLAELEIASIFGRPLGRQPLSKITAEKENYWGHIHPDRIPLSTKNKRQAPHEVIDVDEWTPRVAELSPSGTLPTQTEDEQQDLRFLTGANRMVFGEDEALSRKRKNDTRVAERKKAQKHGHSSQKVSLYKMVRNDLKPSEGYVCDRCGVSGHLIHHCGTNLDPEFDTRPARDYICSICNQTGLHWRSLCPKNEDPNSITQQRRRAGIAADTSAERVQPLELDYEINTGTSKQSDTLRWGWEREHLRGLGIGRRSRSRSPIRSHQDKRVRDRFRPTYHDTSARRSISP</sequence>
<gene>
    <name evidence="6" type="ORF">QBC46DRAFT_240623</name>
</gene>
<evidence type="ECO:0000256" key="2">
    <source>
        <dbReference type="ARBA" id="ARBA00022771"/>
    </source>
</evidence>
<feature type="compositionally biased region" description="Basic and acidic residues" evidence="4">
    <location>
        <begin position="372"/>
        <end position="391"/>
    </location>
</feature>
<dbReference type="Gene3D" id="4.10.60.10">
    <property type="entry name" value="Zinc finger, CCHC-type"/>
    <property type="match status" value="1"/>
</dbReference>
<keyword evidence="7" id="KW-1185">Reference proteome</keyword>